<dbReference type="RefSeq" id="XP_016591750.1">
    <property type="nucleotide sequence ID" value="XM_016733402.1"/>
</dbReference>
<reference evidence="2 3" key="2">
    <citation type="journal article" date="2015" name="Eukaryot. Cell">
        <title>Asexual propagation of a virulent clone complex in a human and feline outbreak of sporotrichosis.</title>
        <authorList>
            <person name="Teixeira Mde M."/>
            <person name="Rodrigues A.M."/>
            <person name="Tsui C.K."/>
            <person name="de Almeida L.G."/>
            <person name="Van Diepeningen A.D."/>
            <person name="van den Ende B.G."/>
            <person name="Fernandes G.F."/>
            <person name="Kano R."/>
            <person name="Hamelin R.C."/>
            <person name="Lopes-Bezerra L.M."/>
            <person name="Vasconcelos A.T."/>
            <person name="de Hoog S."/>
            <person name="de Camargo Z.P."/>
            <person name="Felipe M.S."/>
        </authorList>
    </citation>
    <scope>NUCLEOTIDE SEQUENCE [LARGE SCALE GENOMIC DNA]</scope>
    <source>
        <strain evidence="2 3">1099-18</strain>
    </source>
</reference>
<evidence type="ECO:0000256" key="1">
    <source>
        <dbReference type="SAM" id="Phobius"/>
    </source>
</evidence>
<dbReference type="GeneID" id="27668679"/>
<evidence type="ECO:0000313" key="3">
    <source>
        <dbReference type="Proteomes" id="UP000033710"/>
    </source>
</evidence>
<sequence>MVEAASDCSNATPTAVQPTHAPAVASLLVPSLVSSSPTAGLYDNKAVVNGKSHTRLQGAEVGVRTASLAMLHSSLLPLPCTTTFLGLPISLVLSTPLVTAFLLLFSSCKLTPHRNLHPLKTKKTHAFFSGLVSIAPVPLMLFVWKAKLSLVVAALHNIP</sequence>
<keyword evidence="1" id="KW-0472">Membrane</keyword>
<organism evidence="2 3">
    <name type="scientific">Sporothrix schenckii 1099-18</name>
    <dbReference type="NCBI Taxonomy" id="1397361"/>
    <lineage>
        <taxon>Eukaryota</taxon>
        <taxon>Fungi</taxon>
        <taxon>Dikarya</taxon>
        <taxon>Ascomycota</taxon>
        <taxon>Pezizomycotina</taxon>
        <taxon>Sordariomycetes</taxon>
        <taxon>Sordariomycetidae</taxon>
        <taxon>Ophiostomatales</taxon>
        <taxon>Ophiostomataceae</taxon>
        <taxon>Sporothrix</taxon>
    </lineage>
</organism>
<protein>
    <submittedName>
        <fullName evidence="2">Uncharacterized protein</fullName>
    </submittedName>
</protein>
<keyword evidence="1" id="KW-1133">Transmembrane helix</keyword>
<dbReference type="KEGG" id="ssck:SPSK_06701"/>
<evidence type="ECO:0000313" key="2">
    <source>
        <dbReference type="EMBL" id="KJR89074.1"/>
    </source>
</evidence>
<feature type="transmembrane region" description="Helical" evidence="1">
    <location>
        <begin position="84"/>
        <end position="105"/>
    </location>
</feature>
<dbReference type="EMBL" id="AXCR01000001">
    <property type="protein sequence ID" value="KJR89074.1"/>
    <property type="molecule type" value="Genomic_DNA"/>
</dbReference>
<dbReference type="AlphaFoldDB" id="A0A0F2MJ44"/>
<comment type="caution">
    <text evidence="2">The sequence shown here is derived from an EMBL/GenBank/DDBJ whole genome shotgun (WGS) entry which is preliminary data.</text>
</comment>
<dbReference type="Proteomes" id="UP000033710">
    <property type="component" value="Unassembled WGS sequence"/>
</dbReference>
<gene>
    <name evidence="2" type="ORF">SPSK_06701</name>
</gene>
<accession>A0A0F2MJ44</accession>
<reference evidence="2 3" key="1">
    <citation type="journal article" date="2014" name="BMC Genomics">
        <title>Comparative genomics of the major fungal agents of human and animal Sporotrichosis: Sporothrix schenckii and Sporothrix brasiliensis.</title>
        <authorList>
            <person name="Teixeira M.M."/>
            <person name="de Almeida L.G."/>
            <person name="Kubitschek-Barreira P."/>
            <person name="Alves F.L."/>
            <person name="Kioshima E.S."/>
            <person name="Abadio A.K."/>
            <person name="Fernandes L."/>
            <person name="Derengowski L.S."/>
            <person name="Ferreira K.S."/>
            <person name="Souza R.C."/>
            <person name="Ruiz J.C."/>
            <person name="de Andrade N.C."/>
            <person name="Paes H.C."/>
            <person name="Nicola A.M."/>
            <person name="Albuquerque P."/>
            <person name="Gerber A.L."/>
            <person name="Martins V.P."/>
            <person name="Peconick L.D."/>
            <person name="Neto A.V."/>
            <person name="Chaucanez C.B."/>
            <person name="Silva P.A."/>
            <person name="Cunha O.L."/>
            <person name="de Oliveira F.F."/>
            <person name="dos Santos T.C."/>
            <person name="Barros A.L."/>
            <person name="Soares M.A."/>
            <person name="de Oliveira L.M."/>
            <person name="Marini M.M."/>
            <person name="Villalobos-Duno H."/>
            <person name="Cunha M.M."/>
            <person name="de Hoog S."/>
            <person name="da Silveira J.F."/>
            <person name="Henrissat B."/>
            <person name="Nino-Vega G.A."/>
            <person name="Cisalpino P.S."/>
            <person name="Mora-Montes H.M."/>
            <person name="Almeida S.R."/>
            <person name="Stajich J.E."/>
            <person name="Lopes-Bezerra L.M."/>
            <person name="Vasconcelos A.T."/>
            <person name="Felipe M.S."/>
        </authorList>
    </citation>
    <scope>NUCLEOTIDE SEQUENCE [LARGE SCALE GENOMIC DNA]</scope>
    <source>
        <strain evidence="2 3">1099-18</strain>
    </source>
</reference>
<keyword evidence="1" id="KW-0812">Transmembrane</keyword>
<dbReference type="VEuPathDB" id="FungiDB:SPSK_06701"/>
<name>A0A0F2MJ44_SPOSC</name>
<proteinExistence type="predicted"/>
<feature type="transmembrane region" description="Helical" evidence="1">
    <location>
        <begin position="126"/>
        <end position="144"/>
    </location>
</feature>